<dbReference type="SUPFAM" id="SSF54631">
    <property type="entry name" value="CBS-domain pair"/>
    <property type="match status" value="1"/>
</dbReference>
<evidence type="ECO:0000256" key="1">
    <source>
        <dbReference type="PROSITE-ProRule" id="PRU00703"/>
    </source>
</evidence>
<protein>
    <recommendedName>
        <fullName evidence="3">CBS domain-containing protein</fullName>
    </recommendedName>
</protein>
<feature type="region of interest" description="Disordered" evidence="2">
    <location>
        <begin position="1"/>
        <end position="31"/>
    </location>
</feature>
<dbReference type="SMART" id="SM00116">
    <property type="entry name" value="CBS"/>
    <property type="match status" value="1"/>
</dbReference>
<feature type="region of interest" description="Disordered" evidence="2">
    <location>
        <begin position="629"/>
        <end position="652"/>
    </location>
</feature>
<gene>
    <name evidence="4" type="ORF">AAND1436_LOCUS39457</name>
</gene>
<feature type="domain" description="CBS" evidence="3">
    <location>
        <begin position="435"/>
        <end position="491"/>
    </location>
</feature>
<evidence type="ECO:0000313" key="4">
    <source>
        <dbReference type="EMBL" id="CAD9511599.1"/>
    </source>
</evidence>
<organism evidence="4">
    <name type="scientific">Alexandrium andersonii</name>
    <dbReference type="NCBI Taxonomy" id="327968"/>
    <lineage>
        <taxon>Eukaryota</taxon>
        <taxon>Sar</taxon>
        <taxon>Alveolata</taxon>
        <taxon>Dinophyceae</taxon>
        <taxon>Gonyaulacales</taxon>
        <taxon>Pyrocystaceae</taxon>
        <taxon>Alexandrium</taxon>
    </lineage>
</organism>
<feature type="region of interest" description="Disordered" evidence="2">
    <location>
        <begin position="223"/>
        <end position="258"/>
    </location>
</feature>
<proteinExistence type="predicted"/>
<evidence type="ECO:0000256" key="2">
    <source>
        <dbReference type="SAM" id="MobiDB-lite"/>
    </source>
</evidence>
<feature type="compositionally biased region" description="Low complexity" evidence="2">
    <location>
        <begin position="12"/>
        <end position="22"/>
    </location>
</feature>
<evidence type="ECO:0000259" key="3">
    <source>
        <dbReference type="PROSITE" id="PS51371"/>
    </source>
</evidence>
<dbReference type="AlphaFoldDB" id="A0A7S2MZV3"/>
<reference evidence="4" key="1">
    <citation type="submission" date="2021-01" db="EMBL/GenBank/DDBJ databases">
        <authorList>
            <person name="Corre E."/>
            <person name="Pelletier E."/>
            <person name="Niang G."/>
            <person name="Scheremetjew M."/>
            <person name="Finn R."/>
            <person name="Kale V."/>
            <person name="Holt S."/>
            <person name="Cochrane G."/>
            <person name="Meng A."/>
            <person name="Brown T."/>
            <person name="Cohen L."/>
        </authorList>
    </citation>
    <scope>NUCLEOTIDE SEQUENCE</scope>
    <source>
        <strain evidence="4">CCMP2222</strain>
    </source>
</reference>
<dbReference type="InterPro" id="IPR000644">
    <property type="entry name" value="CBS_dom"/>
</dbReference>
<sequence length="652" mass="69519">MTEDVGDAQDTSAAGSAGASSSPLREGDEAIKQARAALRSLLSSLHVLDALPERSRMLAVDAELPFHTVLTAVFSEQHPRPHCSFPQQGLQGAGGPGAAALGAPQTDAPQPGSGAGQMRREGQAAPAEPPPALSCGVVSPSLPSNVLAEVCEFDSSGNRRLAAQAEPAPPEDGADERSPTRRRWTSPDDGWGMNLPMQDLEKMPMGMPVTVGELADFLADACASKPPEASQKDGAEHEPQRWAEPVGGTSPAKPLEDGRCTAEGGKDMLDWTVAEWRAHRLKMSGHKEEPEPSADENDVSSASRLFVEERPEHCGPVLVHRVPLAPPRPILCTDDPEATLMKAVELLLTYPELDALPIVSPVRCTVVAHLTLSYCLAYMMGRMRGNDLLALANLMVSAQDAADSGTPAQRVFDSSSLPEPERNGECWAERRVPAVDQPPWVLRRSQPVRELLLFFARTHHSGVPVVEDGGGVVGLLSRRDLLHFLDLAMQSARRCSDLGVESVAETDRVGFDTTAPIEGMLETLQRCRTTTADEGASATALPGGPPAATSAKGSGFVGASLIYEQQLTLKALLLRLLNAENRKLLFVQDTGNGSPPRLLRVLSVGDVWHLLIGDSQELERLRRMQAVCDTSGESPPECTGDAAADSIQVSDA</sequence>
<keyword evidence="1" id="KW-0129">CBS domain</keyword>
<dbReference type="EMBL" id="HBGQ01082497">
    <property type="protein sequence ID" value="CAD9511599.1"/>
    <property type="molecule type" value="Transcribed_RNA"/>
</dbReference>
<dbReference type="Pfam" id="PF00571">
    <property type="entry name" value="CBS"/>
    <property type="match status" value="1"/>
</dbReference>
<dbReference type="Gene3D" id="3.10.580.10">
    <property type="entry name" value="CBS-domain"/>
    <property type="match status" value="1"/>
</dbReference>
<feature type="region of interest" description="Disordered" evidence="2">
    <location>
        <begin position="79"/>
        <end position="136"/>
    </location>
</feature>
<accession>A0A7S2MZV3</accession>
<feature type="compositionally biased region" description="Basic and acidic residues" evidence="2">
    <location>
        <begin position="230"/>
        <end position="241"/>
    </location>
</feature>
<dbReference type="InterPro" id="IPR046342">
    <property type="entry name" value="CBS_dom_sf"/>
</dbReference>
<name>A0A7S2MZV3_9DINO</name>
<feature type="region of interest" description="Disordered" evidence="2">
    <location>
        <begin position="161"/>
        <end position="193"/>
    </location>
</feature>
<dbReference type="PROSITE" id="PS51371">
    <property type="entry name" value="CBS"/>
    <property type="match status" value="1"/>
</dbReference>